<keyword evidence="3" id="KW-1185">Reference proteome</keyword>
<feature type="signal peptide" evidence="1">
    <location>
        <begin position="1"/>
        <end position="26"/>
    </location>
</feature>
<dbReference type="Proteomes" id="UP001230978">
    <property type="component" value="Chromosome"/>
</dbReference>
<feature type="chain" id="PRO_5046683910" evidence="1">
    <location>
        <begin position="27"/>
        <end position="246"/>
    </location>
</feature>
<organism evidence="2 3">
    <name type="scientific">Fuscovulum ytuae</name>
    <dbReference type="NCBI Taxonomy" id="3042299"/>
    <lineage>
        <taxon>Bacteria</taxon>
        <taxon>Pseudomonadati</taxon>
        <taxon>Pseudomonadota</taxon>
        <taxon>Alphaproteobacteria</taxon>
        <taxon>Rhodobacterales</taxon>
        <taxon>Paracoccaceae</taxon>
        <taxon>Fuscovulum</taxon>
    </lineage>
</organism>
<dbReference type="EMBL" id="CP124535">
    <property type="protein sequence ID" value="WGV16405.1"/>
    <property type="molecule type" value="Genomic_DNA"/>
</dbReference>
<keyword evidence="1" id="KW-0732">Signal</keyword>
<proteinExistence type="predicted"/>
<protein>
    <submittedName>
        <fullName evidence="2">DUF3108 domain-containing protein</fullName>
    </submittedName>
</protein>
<dbReference type="InterPro" id="IPR021457">
    <property type="entry name" value="DUF3108"/>
</dbReference>
<accession>A0ABY8Q7Y9</accession>
<dbReference type="Pfam" id="PF11306">
    <property type="entry name" value="DUF3108"/>
    <property type="match status" value="1"/>
</dbReference>
<sequence>MRMTARLCRLAVMVTLALPASLPAAAQTVQDQARFDLVLRGFTAGSLTFSANQQGEGYAVVGRLASSGIMAMIRRVAYDARSEGVIRGGRFIPTRYAETADTGKRRSESVMDYKGGVPQLRVYNPPRSPADWDVEPASQGGTVDPLTALYATLRDVAPGAECDRALKMFDGRRASQLTLGPPQALEGGAVTCSGEYRRVAGFPPEDLAEKTSFPFSLTYLPTETGQMRVVEVTMDSLYGKARLIRR</sequence>
<gene>
    <name evidence="2" type="ORF">QF092_00910</name>
</gene>
<dbReference type="RefSeq" id="WP_281466711.1">
    <property type="nucleotide sequence ID" value="NZ_CP124535.1"/>
</dbReference>
<evidence type="ECO:0000313" key="2">
    <source>
        <dbReference type="EMBL" id="WGV16405.1"/>
    </source>
</evidence>
<reference evidence="2 3" key="1">
    <citation type="submission" date="2023-04" db="EMBL/GenBank/DDBJ databases">
        <title>YMD61, complete Genome.</title>
        <authorList>
            <person name="Zhang J."/>
        </authorList>
    </citation>
    <scope>NUCLEOTIDE SEQUENCE [LARGE SCALE GENOMIC DNA]</scope>
    <source>
        <strain evidence="2 3">YMD61</strain>
    </source>
</reference>
<evidence type="ECO:0000256" key="1">
    <source>
        <dbReference type="SAM" id="SignalP"/>
    </source>
</evidence>
<name>A0ABY8Q7Y9_9RHOB</name>
<evidence type="ECO:0000313" key="3">
    <source>
        <dbReference type="Proteomes" id="UP001230978"/>
    </source>
</evidence>